<dbReference type="STRING" id="658167.SAMN04488135_10482"/>
<feature type="domain" description="ANTAR" evidence="1">
    <location>
        <begin position="134"/>
        <end position="195"/>
    </location>
</feature>
<dbReference type="PROSITE" id="PS50921">
    <property type="entry name" value="ANTAR"/>
    <property type="match status" value="1"/>
</dbReference>
<dbReference type="Pfam" id="PF21332">
    <property type="entry name" value="AmiR_N"/>
    <property type="match status" value="1"/>
</dbReference>
<dbReference type="SMART" id="SM01012">
    <property type="entry name" value="ANTAR"/>
    <property type="match status" value="1"/>
</dbReference>
<name>A0A1M5UQW1_9BURK</name>
<dbReference type="Gene3D" id="3.40.50.2300">
    <property type="match status" value="1"/>
</dbReference>
<dbReference type="InterPro" id="IPR005561">
    <property type="entry name" value="ANTAR"/>
</dbReference>
<dbReference type="Pfam" id="PF03861">
    <property type="entry name" value="ANTAR"/>
    <property type="match status" value="1"/>
</dbReference>
<dbReference type="InterPro" id="IPR008327">
    <property type="entry name" value="Sig_transdc_resp-reg_antiterm"/>
</dbReference>
<sequence>MEDDHNTPSYSVTGAILARKLKTVVILPDDEDRETLVNHLKRMGFQVQVCWPIPKSPPTFADLIFLSCLPDKQDPYKCWSLLESTPLIAVLTYESPIFIDYALKLGAQSVIMTPIRAAGLLPAIAVSVQRFRESRRQAERVKRLEFKLKVVMQLAEAKAILMRMYGVSEAEAYEILRRQAMAKRITVEEISQSIIQANDLFSSSATEITKLKPQ</sequence>
<dbReference type="PIRSF" id="PIRSF036382">
    <property type="entry name" value="RR_antiterm"/>
    <property type="match status" value="1"/>
</dbReference>
<dbReference type="GO" id="GO:0003723">
    <property type="term" value="F:RNA binding"/>
    <property type="evidence" value="ECO:0007669"/>
    <property type="project" value="InterPro"/>
</dbReference>
<dbReference type="RefSeq" id="WP_073103086.1">
    <property type="nucleotide sequence ID" value="NZ_FQXE01000004.1"/>
</dbReference>
<evidence type="ECO:0000313" key="2">
    <source>
        <dbReference type="EMBL" id="SHH65442.1"/>
    </source>
</evidence>
<dbReference type="InterPro" id="IPR049021">
    <property type="entry name" value="AmiR_N"/>
</dbReference>
<organism evidence="2 3">
    <name type="scientific">Pollutimonas bauzanensis</name>
    <dbReference type="NCBI Taxonomy" id="658167"/>
    <lineage>
        <taxon>Bacteria</taxon>
        <taxon>Pseudomonadati</taxon>
        <taxon>Pseudomonadota</taxon>
        <taxon>Betaproteobacteria</taxon>
        <taxon>Burkholderiales</taxon>
        <taxon>Alcaligenaceae</taxon>
        <taxon>Pollutimonas</taxon>
    </lineage>
</organism>
<keyword evidence="3" id="KW-1185">Reference proteome</keyword>
<evidence type="ECO:0000313" key="3">
    <source>
        <dbReference type="Proteomes" id="UP000184226"/>
    </source>
</evidence>
<dbReference type="AlphaFoldDB" id="A0A1M5UQW1"/>
<evidence type="ECO:0000259" key="1">
    <source>
        <dbReference type="PROSITE" id="PS50921"/>
    </source>
</evidence>
<gene>
    <name evidence="2" type="ORF">SAMN04488135_10482</name>
</gene>
<dbReference type="InterPro" id="IPR011006">
    <property type="entry name" value="CheY-like_superfamily"/>
</dbReference>
<accession>A0A1M5UQW1</accession>
<dbReference type="EMBL" id="FQXE01000004">
    <property type="protein sequence ID" value="SHH65442.1"/>
    <property type="molecule type" value="Genomic_DNA"/>
</dbReference>
<dbReference type="Gene3D" id="1.10.10.10">
    <property type="entry name" value="Winged helix-like DNA-binding domain superfamily/Winged helix DNA-binding domain"/>
    <property type="match status" value="1"/>
</dbReference>
<dbReference type="SUPFAM" id="SSF52172">
    <property type="entry name" value="CheY-like"/>
    <property type="match status" value="1"/>
</dbReference>
<proteinExistence type="predicted"/>
<reference evidence="2 3" key="1">
    <citation type="submission" date="2016-11" db="EMBL/GenBank/DDBJ databases">
        <authorList>
            <person name="Jaros S."/>
            <person name="Januszkiewicz K."/>
            <person name="Wedrychowicz H."/>
        </authorList>
    </citation>
    <scope>NUCLEOTIDE SEQUENCE [LARGE SCALE GENOMIC DNA]</scope>
    <source>
        <strain evidence="2 3">CGMCC 1.10190</strain>
    </source>
</reference>
<protein>
    <submittedName>
        <fullName evidence="2">Two-component response regulator, AmiR/NasT family, consists of REC and RNA-binding antiterminator (ANTAR) domains</fullName>
    </submittedName>
</protein>
<dbReference type="Proteomes" id="UP000184226">
    <property type="component" value="Unassembled WGS sequence"/>
</dbReference>
<dbReference type="OrthoDB" id="8720242at2"/>
<dbReference type="InterPro" id="IPR036388">
    <property type="entry name" value="WH-like_DNA-bd_sf"/>
</dbReference>